<dbReference type="Proteomes" id="UP000002051">
    <property type="component" value="Chromosome 4"/>
</dbReference>
<dbReference type="EnsemblPlants" id="AES92581">
    <property type="protein sequence ID" value="AES92581"/>
    <property type="gene ID" value="MTR_4g131630"/>
</dbReference>
<dbReference type="HOGENOM" id="CLU_3090261_0_0_1"/>
<evidence type="ECO:0000313" key="1">
    <source>
        <dbReference type="EMBL" id="AES92581.1"/>
    </source>
</evidence>
<dbReference type="EMBL" id="CM001220">
    <property type="protein sequence ID" value="AES92581.1"/>
    <property type="molecule type" value="Genomic_DNA"/>
</dbReference>
<sequence length="52" mass="5977">MSTMRNVSSNTSQRPTSNALVQFHHHNLNFPHLMMIAMENIPPTRDLSLAMR</sequence>
<keyword evidence="3" id="KW-1185">Reference proteome</keyword>
<reference evidence="1 3" key="2">
    <citation type="journal article" date="2014" name="BMC Genomics">
        <title>An improved genome release (version Mt4.0) for the model legume Medicago truncatula.</title>
        <authorList>
            <person name="Tang H."/>
            <person name="Krishnakumar V."/>
            <person name="Bidwell S."/>
            <person name="Rosen B."/>
            <person name="Chan A."/>
            <person name="Zhou S."/>
            <person name="Gentzbittel L."/>
            <person name="Childs K.L."/>
            <person name="Yandell M."/>
            <person name="Gundlach H."/>
            <person name="Mayer K.F."/>
            <person name="Schwartz D.C."/>
            <person name="Town C.D."/>
        </authorList>
    </citation>
    <scope>GENOME REANNOTATION</scope>
    <source>
        <strain evidence="1">A17</strain>
        <strain evidence="2 3">cv. Jemalong A17</strain>
    </source>
</reference>
<dbReference type="AlphaFoldDB" id="G7JHZ4"/>
<reference evidence="2" key="3">
    <citation type="submission" date="2015-04" db="UniProtKB">
        <authorList>
            <consortium name="EnsemblPlants"/>
        </authorList>
    </citation>
    <scope>IDENTIFICATION</scope>
    <source>
        <strain evidence="2">cv. Jemalong A17</strain>
    </source>
</reference>
<evidence type="ECO:0000313" key="2">
    <source>
        <dbReference type="EnsemblPlants" id="AES92581"/>
    </source>
</evidence>
<accession>G7JHZ4</accession>
<protein>
    <submittedName>
        <fullName evidence="1">Histone-lysine N-methyltransferase, suvh protein, putative</fullName>
    </submittedName>
</protein>
<proteinExistence type="predicted"/>
<organism evidence="1 3">
    <name type="scientific">Medicago truncatula</name>
    <name type="common">Barrel medic</name>
    <name type="synonym">Medicago tribuloides</name>
    <dbReference type="NCBI Taxonomy" id="3880"/>
    <lineage>
        <taxon>Eukaryota</taxon>
        <taxon>Viridiplantae</taxon>
        <taxon>Streptophyta</taxon>
        <taxon>Embryophyta</taxon>
        <taxon>Tracheophyta</taxon>
        <taxon>Spermatophyta</taxon>
        <taxon>Magnoliopsida</taxon>
        <taxon>eudicotyledons</taxon>
        <taxon>Gunneridae</taxon>
        <taxon>Pentapetalae</taxon>
        <taxon>rosids</taxon>
        <taxon>fabids</taxon>
        <taxon>Fabales</taxon>
        <taxon>Fabaceae</taxon>
        <taxon>Papilionoideae</taxon>
        <taxon>50 kb inversion clade</taxon>
        <taxon>NPAAA clade</taxon>
        <taxon>Hologalegina</taxon>
        <taxon>IRL clade</taxon>
        <taxon>Trifolieae</taxon>
        <taxon>Medicago</taxon>
    </lineage>
</organism>
<gene>
    <name evidence="1" type="ordered locus">MTR_4g131630</name>
</gene>
<reference evidence="1 3" key="1">
    <citation type="journal article" date="2011" name="Nature">
        <title>The Medicago genome provides insight into the evolution of rhizobial symbioses.</title>
        <authorList>
            <person name="Young N.D."/>
            <person name="Debelle F."/>
            <person name="Oldroyd G.E."/>
            <person name="Geurts R."/>
            <person name="Cannon S.B."/>
            <person name="Udvardi M.K."/>
            <person name="Benedito V.A."/>
            <person name="Mayer K.F."/>
            <person name="Gouzy J."/>
            <person name="Schoof H."/>
            <person name="Van de Peer Y."/>
            <person name="Proost S."/>
            <person name="Cook D.R."/>
            <person name="Meyers B.C."/>
            <person name="Spannagl M."/>
            <person name="Cheung F."/>
            <person name="De Mita S."/>
            <person name="Krishnakumar V."/>
            <person name="Gundlach H."/>
            <person name="Zhou S."/>
            <person name="Mudge J."/>
            <person name="Bharti A.K."/>
            <person name="Murray J.D."/>
            <person name="Naoumkina M.A."/>
            <person name="Rosen B."/>
            <person name="Silverstein K.A."/>
            <person name="Tang H."/>
            <person name="Rombauts S."/>
            <person name="Zhao P.X."/>
            <person name="Zhou P."/>
            <person name="Barbe V."/>
            <person name="Bardou P."/>
            <person name="Bechner M."/>
            <person name="Bellec A."/>
            <person name="Berger A."/>
            <person name="Berges H."/>
            <person name="Bidwell S."/>
            <person name="Bisseling T."/>
            <person name="Choisne N."/>
            <person name="Couloux A."/>
            <person name="Denny R."/>
            <person name="Deshpande S."/>
            <person name="Dai X."/>
            <person name="Doyle J.J."/>
            <person name="Dudez A.M."/>
            <person name="Farmer A.D."/>
            <person name="Fouteau S."/>
            <person name="Franken C."/>
            <person name="Gibelin C."/>
            <person name="Gish J."/>
            <person name="Goldstein S."/>
            <person name="Gonzalez A.J."/>
            <person name="Green P.J."/>
            <person name="Hallab A."/>
            <person name="Hartog M."/>
            <person name="Hua A."/>
            <person name="Humphray S.J."/>
            <person name="Jeong D.H."/>
            <person name="Jing Y."/>
            <person name="Jocker A."/>
            <person name="Kenton S.M."/>
            <person name="Kim D.J."/>
            <person name="Klee K."/>
            <person name="Lai H."/>
            <person name="Lang C."/>
            <person name="Lin S."/>
            <person name="Macmil S.L."/>
            <person name="Magdelenat G."/>
            <person name="Matthews L."/>
            <person name="McCorrison J."/>
            <person name="Monaghan E.L."/>
            <person name="Mun J.H."/>
            <person name="Najar F.Z."/>
            <person name="Nicholson C."/>
            <person name="Noirot C."/>
            <person name="O'Bleness M."/>
            <person name="Paule C.R."/>
            <person name="Poulain J."/>
            <person name="Prion F."/>
            <person name="Qin B."/>
            <person name="Qu C."/>
            <person name="Retzel E.F."/>
            <person name="Riddle C."/>
            <person name="Sallet E."/>
            <person name="Samain S."/>
            <person name="Samson N."/>
            <person name="Sanders I."/>
            <person name="Saurat O."/>
            <person name="Scarpelli C."/>
            <person name="Schiex T."/>
            <person name="Segurens B."/>
            <person name="Severin A.J."/>
            <person name="Sherrier D.J."/>
            <person name="Shi R."/>
            <person name="Sims S."/>
            <person name="Singer S.R."/>
            <person name="Sinharoy S."/>
            <person name="Sterck L."/>
            <person name="Viollet A."/>
            <person name="Wang B.B."/>
            <person name="Wang K."/>
            <person name="Wang M."/>
            <person name="Wang X."/>
            <person name="Warfsmann J."/>
            <person name="Weissenbach J."/>
            <person name="White D.D."/>
            <person name="White J.D."/>
            <person name="Wiley G.B."/>
            <person name="Wincker P."/>
            <person name="Xing Y."/>
            <person name="Yang L."/>
            <person name="Yao Z."/>
            <person name="Ying F."/>
            <person name="Zhai J."/>
            <person name="Zhou L."/>
            <person name="Zuber A."/>
            <person name="Denarie J."/>
            <person name="Dixon R.A."/>
            <person name="May G.D."/>
            <person name="Schwartz D.C."/>
            <person name="Rogers J."/>
            <person name="Quetier F."/>
            <person name="Town C.D."/>
            <person name="Roe B.A."/>
        </authorList>
    </citation>
    <scope>NUCLEOTIDE SEQUENCE [LARGE SCALE GENOMIC DNA]</scope>
    <source>
        <strain evidence="1">A17</strain>
        <strain evidence="2 3">cv. Jemalong A17</strain>
    </source>
</reference>
<evidence type="ECO:0000313" key="3">
    <source>
        <dbReference type="Proteomes" id="UP000002051"/>
    </source>
</evidence>
<dbReference type="PaxDb" id="3880-AES92581"/>
<name>G7JHZ4_MEDTR</name>